<dbReference type="PANTHER" id="PTHR31503:SF79">
    <property type="entry name" value="CALCIUM-BINDING EF-HAND PROTEIN"/>
    <property type="match status" value="1"/>
</dbReference>
<accession>A0A022S197</accession>
<feature type="domain" description="EF-hand" evidence="10">
    <location>
        <begin position="228"/>
        <end position="263"/>
    </location>
</feature>
<feature type="transmembrane region" description="Helical" evidence="9">
    <location>
        <begin position="555"/>
        <end position="575"/>
    </location>
</feature>
<feature type="transmembrane region" description="Helical" evidence="9">
    <location>
        <begin position="30"/>
        <end position="50"/>
    </location>
</feature>
<dbReference type="GO" id="GO:0016020">
    <property type="term" value="C:membrane"/>
    <property type="evidence" value="ECO:0007669"/>
    <property type="project" value="InterPro"/>
</dbReference>
<feature type="domain" description="EF-hand" evidence="10">
    <location>
        <begin position="405"/>
        <end position="440"/>
    </location>
</feature>
<evidence type="ECO:0000259" key="10">
    <source>
        <dbReference type="PROSITE" id="PS50222"/>
    </source>
</evidence>
<dbReference type="SMART" id="SM00054">
    <property type="entry name" value="EFh"/>
    <property type="match status" value="4"/>
</dbReference>
<sequence length="637" mass="71974">MEYSGEEEEEKSSCEQMYGFLPCSQTNPGHFFLILVYQYLLFHAESYVASGGKRIFKILGPGLFGASVFQIIGSLPEALILLASGLTNRSNETAEELVLTGVGLLAGSSILLLTLIWGTCVLLGRNGVSTLTGARNTSIIMLLSIIPLIMVQFPTFLRLSYVGERVFVLFTLVVSIVFLLCYFFYQFFKPSIQRRRLLYIKHEHLAVDILNHVQNQTAGDLLDENGMPDISTIKRLFGETDSDGDKVISFAEFKAFLQEIKTRKFQSDEENTAAEIMKAFDTNNDQQITEEEFVQGMTKLLDDTKDAMNKRLHSVKSLKDLYKVLKPWIEKKREEREIMKHLIPDIMDYLQNSVYGSLLADDRTPNIHAIKELFKRIDADKDGCLSYSELKEMMTDIKFGTIPYDAELAASKLMKVLDVNEDNVINEEEFVDGLFKLLNTTLDIRGRNSKESEDDTYQKTWEQTDKLLEEKFIDKSKLAWAKAIGLLLLGLVMLGLLAEPLIQSVRNFSKSAKVPSFYVAFVLVPLTTNARIAVSAVREARRKKLHLTSLTFSEIYSTVLMNNVLGLIVLLSLVYFRGLAWNYSAEILAVTIVSGIVGIFSSLSRIYPVWTSISAYLMYPLSLVLVYIFGHFYSSSS</sequence>
<keyword evidence="7" id="KW-0406">Ion transport</keyword>
<keyword evidence="3" id="KW-0050">Antiport</keyword>
<evidence type="ECO:0000256" key="7">
    <source>
        <dbReference type="ARBA" id="ARBA00023065"/>
    </source>
</evidence>
<dbReference type="Proteomes" id="UP000030748">
    <property type="component" value="Unassembled WGS sequence"/>
</dbReference>
<keyword evidence="8 9" id="KW-0472">Membrane</keyword>
<evidence type="ECO:0000256" key="2">
    <source>
        <dbReference type="ARBA" id="ARBA00022448"/>
    </source>
</evidence>
<evidence type="ECO:0000256" key="8">
    <source>
        <dbReference type="ARBA" id="ARBA00023136"/>
    </source>
</evidence>
<dbReference type="CDD" id="cd00051">
    <property type="entry name" value="EFh"/>
    <property type="match status" value="2"/>
</dbReference>
<dbReference type="Gene3D" id="1.10.238.10">
    <property type="entry name" value="EF-hand"/>
    <property type="match status" value="3"/>
</dbReference>
<organism evidence="11 12">
    <name type="scientific">Erythranthe guttata</name>
    <name type="common">Yellow monkey flower</name>
    <name type="synonym">Mimulus guttatus</name>
    <dbReference type="NCBI Taxonomy" id="4155"/>
    <lineage>
        <taxon>Eukaryota</taxon>
        <taxon>Viridiplantae</taxon>
        <taxon>Streptophyta</taxon>
        <taxon>Embryophyta</taxon>
        <taxon>Tracheophyta</taxon>
        <taxon>Spermatophyta</taxon>
        <taxon>Magnoliopsida</taxon>
        <taxon>eudicotyledons</taxon>
        <taxon>Gunneridae</taxon>
        <taxon>Pentapetalae</taxon>
        <taxon>asterids</taxon>
        <taxon>lamiids</taxon>
        <taxon>Lamiales</taxon>
        <taxon>Phrymaceae</taxon>
        <taxon>Erythranthe</taxon>
    </lineage>
</organism>
<comment type="subcellular location">
    <subcellularLocation>
        <location evidence="1">Endomembrane system</location>
        <topology evidence="1">Multi-pass membrane protein</topology>
    </subcellularLocation>
</comment>
<feature type="transmembrane region" description="Helical" evidence="9">
    <location>
        <begin position="517"/>
        <end position="534"/>
    </location>
</feature>
<feature type="transmembrane region" description="Helical" evidence="9">
    <location>
        <begin position="581"/>
        <end position="603"/>
    </location>
</feature>
<dbReference type="GO" id="GO:0012505">
    <property type="term" value="C:endomembrane system"/>
    <property type="evidence" value="ECO:0007669"/>
    <property type="project" value="UniProtKB-SubCell"/>
</dbReference>
<gene>
    <name evidence="11" type="ORF">MIMGU_mgv1a002795mg</name>
</gene>
<feature type="transmembrane region" description="Helical" evidence="9">
    <location>
        <begin position="62"/>
        <end position="86"/>
    </location>
</feature>
<dbReference type="InterPro" id="IPR018247">
    <property type="entry name" value="EF_Hand_1_Ca_BS"/>
</dbReference>
<keyword evidence="6 9" id="KW-1133">Transmembrane helix</keyword>
<keyword evidence="5" id="KW-0106">Calcium</keyword>
<keyword evidence="12" id="KW-1185">Reference proteome</keyword>
<feature type="transmembrane region" description="Helical" evidence="9">
    <location>
        <begin position="136"/>
        <end position="154"/>
    </location>
</feature>
<dbReference type="InterPro" id="IPR004713">
    <property type="entry name" value="CaH_exchang"/>
</dbReference>
<name>A0A022S197_ERYGU</name>
<dbReference type="GO" id="GO:0006874">
    <property type="term" value="P:intracellular calcium ion homeostasis"/>
    <property type="evidence" value="ECO:0000318"/>
    <property type="project" value="GO_Central"/>
</dbReference>
<feature type="transmembrane region" description="Helical" evidence="9">
    <location>
        <begin position="478"/>
        <end position="497"/>
    </location>
</feature>
<protein>
    <recommendedName>
        <fullName evidence="10">EF-hand domain-containing protein</fullName>
    </recommendedName>
</protein>
<evidence type="ECO:0000256" key="5">
    <source>
        <dbReference type="ARBA" id="ARBA00022837"/>
    </source>
</evidence>
<evidence type="ECO:0000256" key="6">
    <source>
        <dbReference type="ARBA" id="ARBA00022989"/>
    </source>
</evidence>
<feature type="domain" description="EF-hand" evidence="10">
    <location>
        <begin position="365"/>
        <end position="400"/>
    </location>
</feature>
<dbReference type="PANTHER" id="PTHR31503">
    <property type="entry name" value="VACUOLAR CALCIUM ION TRANSPORTER"/>
    <property type="match status" value="1"/>
</dbReference>
<evidence type="ECO:0000256" key="9">
    <source>
        <dbReference type="SAM" id="Phobius"/>
    </source>
</evidence>
<dbReference type="Pfam" id="PF13499">
    <property type="entry name" value="EF-hand_7"/>
    <property type="match status" value="2"/>
</dbReference>
<dbReference type="EMBL" id="KI630206">
    <property type="protein sequence ID" value="EYU44995.1"/>
    <property type="molecule type" value="Genomic_DNA"/>
</dbReference>
<feature type="domain" description="EF-hand" evidence="10">
    <location>
        <begin position="268"/>
        <end position="303"/>
    </location>
</feature>
<evidence type="ECO:0000256" key="1">
    <source>
        <dbReference type="ARBA" id="ARBA00004127"/>
    </source>
</evidence>
<evidence type="ECO:0000313" key="12">
    <source>
        <dbReference type="Proteomes" id="UP000030748"/>
    </source>
</evidence>
<dbReference type="PROSITE" id="PS50222">
    <property type="entry name" value="EF_HAND_2"/>
    <property type="match status" value="4"/>
</dbReference>
<evidence type="ECO:0000256" key="3">
    <source>
        <dbReference type="ARBA" id="ARBA00022449"/>
    </source>
</evidence>
<feature type="transmembrane region" description="Helical" evidence="9">
    <location>
        <begin position="166"/>
        <end position="188"/>
    </location>
</feature>
<keyword evidence="4 9" id="KW-0812">Transmembrane</keyword>
<evidence type="ECO:0000256" key="4">
    <source>
        <dbReference type="ARBA" id="ARBA00022692"/>
    </source>
</evidence>
<dbReference type="GO" id="GO:0005509">
    <property type="term" value="F:calcium ion binding"/>
    <property type="evidence" value="ECO:0007669"/>
    <property type="project" value="InterPro"/>
</dbReference>
<dbReference type="InterPro" id="IPR004837">
    <property type="entry name" value="NaCa_Exmemb"/>
</dbReference>
<reference evidence="11 12" key="1">
    <citation type="journal article" date="2013" name="Proc. Natl. Acad. Sci. U.S.A.">
        <title>Fine-scale variation in meiotic recombination in Mimulus inferred from population shotgun sequencing.</title>
        <authorList>
            <person name="Hellsten U."/>
            <person name="Wright K.M."/>
            <person name="Jenkins J."/>
            <person name="Shu S."/>
            <person name="Yuan Y."/>
            <person name="Wessler S.R."/>
            <person name="Schmutz J."/>
            <person name="Willis J.H."/>
            <person name="Rokhsar D.S."/>
        </authorList>
    </citation>
    <scope>NUCLEOTIDE SEQUENCE [LARGE SCALE GENOMIC DNA]</scope>
    <source>
        <strain evidence="12">cv. DUN x IM62</strain>
    </source>
</reference>
<dbReference type="InterPro" id="IPR011992">
    <property type="entry name" value="EF-hand-dom_pair"/>
</dbReference>
<proteinExistence type="predicted"/>
<dbReference type="PROSITE" id="PS00018">
    <property type="entry name" value="EF_HAND_1"/>
    <property type="match status" value="4"/>
</dbReference>
<dbReference type="Pfam" id="PF01699">
    <property type="entry name" value="Na_Ca_ex"/>
    <property type="match status" value="1"/>
</dbReference>
<dbReference type="GO" id="GO:0070588">
    <property type="term" value="P:calcium ion transmembrane transport"/>
    <property type="evidence" value="ECO:0000318"/>
    <property type="project" value="GO_Central"/>
</dbReference>
<dbReference type="GO" id="GO:0015369">
    <property type="term" value="F:calcium:proton antiporter activity"/>
    <property type="evidence" value="ECO:0000318"/>
    <property type="project" value="GO_Central"/>
</dbReference>
<evidence type="ECO:0000313" key="11">
    <source>
        <dbReference type="EMBL" id="EYU44995.1"/>
    </source>
</evidence>
<feature type="transmembrane region" description="Helical" evidence="9">
    <location>
        <begin position="98"/>
        <end position="124"/>
    </location>
</feature>
<dbReference type="SUPFAM" id="SSF47473">
    <property type="entry name" value="EF-hand"/>
    <property type="match status" value="1"/>
</dbReference>
<feature type="transmembrane region" description="Helical" evidence="9">
    <location>
        <begin position="615"/>
        <end position="634"/>
    </location>
</feature>
<keyword evidence="2" id="KW-0813">Transport</keyword>
<dbReference type="eggNOG" id="ENOG502QRBZ">
    <property type="taxonomic scope" value="Eukaryota"/>
</dbReference>
<dbReference type="AlphaFoldDB" id="A0A022S197"/>
<dbReference type="InterPro" id="IPR002048">
    <property type="entry name" value="EF_hand_dom"/>
</dbReference>